<dbReference type="Gene3D" id="3.30.420.10">
    <property type="entry name" value="Ribonuclease H-like superfamily/Ribonuclease H"/>
    <property type="match status" value="1"/>
</dbReference>
<evidence type="ECO:0000313" key="2">
    <source>
        <dbReference type="Proteomes" id="UP000499080"/>
    </source>
</evidence>
<keyword evidence="2" id="KW-1185">Reference proteome</keyword>
<dbReference type="GO" id="GO:0003676">
    <property type="term" value="F:nucleic acid binding"/>
    <property type="evidence" value="ECO:0007669"/>
    <property type="project" value="InterPro"/>
</dbReference>
<gene>
    <name evidence="1" type="primary">marinerT_60</name>
    <name evidence="1" type="ORF">AVEN_30254_1</name>
</gene>
<dbReference type="PANTHER" id="PTHR46060">
    <property type="entry name" value="MARINER MOS1 TRANSPOSASE-LIKE PROTEIN"/>
    <property type="match status" value="1"/>
</dbReference>
<evidence type="ECO:0000313" key="1">
    <source>
        <dbReference type="EMBL" id="GBN51835.1"/>
    </source>
</evidence>
<protein>
    <submittedName>
        <fullName evidence="1">Mariner Mos1 transposase</fullName>
    </submittedName>
</protein>
<dbReference type="InterPro" id="IPR036397">
    <property type="entry name" value="RNaseH_sf"/>
</dbReference>
<dbReference type="EMBL" id="BGPR01011549">
    <property type="protein sequence ID" value="GBN51835.1"/>
    <property type="molecule type" value="Genomic_DNA"/>
</dbReference>
<comment type="caution">
    <text evidence="1">The sequence shown here is derived from an EMBL/GenBank/DDBJ whole genome shotgun (WGS) entry which is preliminary data.</text>
</comment>
<sequence length="111" mass="13174">MLNSVFSCVNSCFNGRKRKVFLHHYRDCDGKWIHYDNPKRRNSWGKPIHSSTSSAKPNIHGSKLLLCIWWDQLGAVYYELLKLNESIMGGHYQLQLMRLSRALKEKWMLYE</sequence>
<reference evidence="1 2" key="1">
    <citation type="journal article" date="2019" name="Sci. Rep.">
        <title>Orb-weaving spider Araneus ventricosus genome elucidates the spidroin gene catalogue.</title>
        <authorList>
            <person name="Kono N."/>
            <person name="Nakamura H."/>
            <person name="Ohtoshi R."/>
            <person name="Moran D.A.P."/>
            <person name="Shinohara A."/>
            <person name="Yoshida Y."/>
            <person name="Fujiwara M."/>
            <person name="Mori M."/>
            <person name="Tomita M."/>
            <person name="Arakawa K."/>
        </authorList>
    </citation>
    <scope>NUCLEOTIDE SEQUENCE [LARGE SCALE GENOMIC DNA]</scope>
</reference>
<dbReference type="PANTHER" id="PTHR46060:SF1">
    <property type="entry name" value="MARINER MOS1 TRANSPOSASE-LIKE PROTEIN"/>
    <property type="match status" value="1"/>
</dbReference>
<organism evidence="1 2">
    <name type="scientific">Araneus ventricosus</name>
    <name type="common">Orbweaver spider</name>
    <name type="synonym">Epeira ventricosa</name>
    <dbReference type="NCBI Taxonomy" id="182803"/>
    <lineage>
        <taxon>Eukaryota</taxon>
        <taxon>Metazoa</taxon>
        <taxon>Ecdysozoa</taxon>
        <taxon>Arthropoda</taxon>
        <taxon>Chelicerata</taxon>
        <taxon>Arachnida</taxon>
        <taxon>Araneae</taxon>
        <taxon>Araneomorphae</taxon>
        <taxon>Entelegynae</taxon>
        <taxon>Araneoidea</taxon>
        <taxon>Araneidae</taxon>
        <taxon>Araneus</taxon>
    </lineage>
</organism>
<dbReference type="AlphaFoldDB" id="A0A4Y2PIP0"/>
<name>A0A4Y2PIP0_ARAVE</name>
<dbReference type="OrthoDB" id="7600185at2759"/>
<dbReference type="InterPro" id="IPR001888">
    <property type="entry name" value="Transposase_1"/>
</dbReference>
<accession>A0A4Y2PIP0</accession>
<dbReference type="InterPro" id="IPR052709">
    <property type="entry name" value="Transposase-MT_Hybrid"/>
</dbReference>
<dbReference type="Proteomes" id="UP000499080">
    <property type="component" value="Unassembled WGS sequence"/>
</dbReference>
<proteinExistence type="predicted"/>
<dbReference type="Pfam" id="PF01359">
    <property type="entry name" value="Transposase_1"/>
    <property type="match status" value="1"/>
</dbReference>